<accession>A0A813Y6N2</accession>
<evidence type="ECO:0000259" key="2">
    <source>
        <dbReference type="PROSITE" id="PS50238"/>
    </source>
</evidence>
<reference evidence="3" key="1">
    <citation type="submission" date="2021-02" db="EMBL/GenBank/DDBJ databases">
        <authorList>
            <person name="Nowell W R."/>
        </authorList>
    </citation>
    <scope>NUCLEOTIDE SEQUENCE</scope>
</reference>
<name>A0A813Y6N2_9BILA</name>
<dbReference type="PROSITE" id="PS50238">
    <property type="entry name" value="RHOGAP"/>
    <property type="match status" value="1"/>
</dbReference>
<gene>
    <name evidence="3" type="ORF">RFH988_LOCUS7888</name>
</gene>
<evidence type="ECO:0000313" key="4">
    <source>
        <dbReference type="Proteomes" id="UP000663882"/>
    </source>
</evidence>
<proteinExistence type="predicted"/>
<comment type="caution">
    <text evidence="3">The sequence shown here is derived from an EMBL/GenBank/DDBJ whole genome shotgun (WGS) entry which is preliminary data.</text>
</comment>
<feature type="domain" description="Rho-GAP" evidence="2">
    <location>
        <begin position="404"/>
        <end position="592"/>
    </location>
</feature>
<dbReference type="EMBL" id="CAJNOO010000257">
    <property type="protein sequence ID" value="CAF0879432.1"/>
    <property type="molecule type" value="Genomic_DNA"/>
</dbReference>
<dbReference type="PANTHER" id="PTHR23179:SF3">
    <property type="entry name" value="RHO GTPASE-ACTIVATING PROTEIN 20"/>
    <property type="match status" value="1"/>
</dbReference>
<sequence length="1145" mass="132849">MNNQIDDNIYIDEQLKKKSRESHPLTRKSRSISRYFLGNKHSSIDLTTDDINITHCLTSIGIFDSYDLWTNVILFHDYRTYRRLFIITNKNQLIISKLNQKQSLLKIKHRIDLNRLWLYTNIENINESIISEITSLTYYDYHRTLIIGWPLVENFLVEFDTKDIRDIWYKRIQSTLNFWWQLNSLNIEHVRIVIDQNQEYDQNNNTTSFLIRKVISIQPQETVRDLIKKCIDACHLRDSCVDNYILFVLNDSNIISNTNQLRDSMIMFRVSHNTTRYNLHRYSYCHEYPYAIKMKHLKTSNHTSFDNDDYLSLHNTGTIYSQHNNSTTSLNNISINSHDFELRKRDIDNQNKKYRFFHKRKTKDHHTKSLILQQQYNDDYYSSSSTTTTTNPLKIKSSNQFFGQTFDELFKKYNNQLPPIIQKLLEILYFKGPETTGIFRKVANTRSVKDSIDKIERNILLQDEDLHPILAAGIFKHFLRTLPEPVFNTIQYDNWKKCLRLPIIQEKISFARKSIISTLSDSNYILLKGFICILHHISQNADTNGMNPFNLGLCVSNSLFKTESTTIASGKQEADVMSSIVEFLIVNCTSLFGSDILTCIPDKHIIVHHIPNLTRPTASSIESLDEVESSPHLHIFNRSRDSGLATSDQPLNDDSSEISEYFRRNTSIPPNWTTSISCGIGTVLSSIILPTTILTLNRYRNSKNLYKPSKQFMERKKLTNDTTDESDHDEFNGTIGDSSVRSSTTTVNNISIGKIKRSKPISRHSSLGNNEYYQKSQQHHQQHQQQQQQLTKESKRLLTNDVKRASSLKQFHHLSDEADDDDEQNKTLNFNNNNNNNNINIKKKTSIMTKKNEQILSSTSLINSKNLTNERRSKLIKSKAINSDEESITTRSTQFEQQDLDLTSEPLSTINQRLTNVSTIRSASFNVPTTTTTTTTTTTKTFDSSLLNTQTSLSIDYHSRKKPIIIDGGRSRHNGPLTATTNQIYTSTHNEHHSQTNSNTQIQSERDRTFIHHSNCRPFKLGTAVQMKPIDDLLLTSSNGRRRPCHRQNALRYKSIDQEHNEKQLIHQSTPIIINQNRLYSNENSSTHISRYQSIERRTPITQSTKSFSFDINDELRPCDISWSVREKAKLFEHNKLSTGRENYV</sequence>
<protein>
    <recommendedName>
        <fullName evidence="2">Rho-GAP domain-containing protein</fullName>
    </recommendedName>
</protein>
<evidence type="ECO:0000313" key="3">
    <source>
        <dbReference type="EMBL" id="CAF0879432.1"/>
    </source>
</evidence>
<dbReference type="SUPFAM" id="SSF48350">
    <property type="entry name" value="GTPase activation domain, GAP"/>
    <property type="match status" value="1"/>
</dbReference>
<feature type="compositionally biased region" description="Polar residues" evidence="1">
    <location>
        <begin position="644"/>
        <end position="653"/>
    </location>
</feature>
<feature type="region of interest" description="Disordered" evidence="1">
    <location>
        <begin position="718"/>
        <end position="745"/>
    </location>
</feature>
<feature type="region of interest" description="Disordered" evidence="1">
    <location>
        <begin position="811"/>
        <end position="839"/>
    </location>
</feature>
<evidence type="ECO:0000256" key="1">
    <source>
        <dbReference type="SAM" id="MobiDB-lite"/>
    </source>
</evidence>
<dbReference type="InterPro" id="IPR047887">
    <property type="entry name" value="ARHGAP20_PH"/>
</dbReference>
<dbReference type="InterPro" id="IPR000198">
    <property type="entry name" value="RhoGAP_dom"/>
</dbReference>
<dbReference type="GO" id="GO:0007165">
    <property type="term" value="P:signal transduction"/>
    <property type="evidence" value="ECO:0007669"/>
    <property type="project" value="InterPro"/>
</dbReference>
<feature type="region of interest" description="Disordered" evidence="1">
    <location>
        <begin position="638"/>
        <end position="657"/>
    </location>
</feature>
<organism evidence="3 4">
    <name type="scientific">Rotaria sordida</name>
    <dbReference type="NCBI Taxonomy" id="392033"/>
    <lineage>
        <taxon>Eukaryota</taxon>
        <taxon>Metazoa</taxon>
        <taxon>Spiralia</taxon>
        <taxon>Gnathifera</taxon>
        <taxon>Rotifera</taxon>
        <taxon>Eurotatoria</taxon>
        <taxon>Bdelloidea</taxon>
        <taxon>Philodinida</taxon>
        <taxon>Philodinidae</taxon>
        <taxon>Rotaria</taxon>
    </lineage>
</organism>
<dbReference type="Pfam" id="PF22286">
    <property type="entry name" value="RHG20_PH"/>
    <property type="match status" value="1"/>
</dbReference>
<feature type="region of interest" description="Disordered" evidence="1">
    <location>
        <begin position="773"/>
        <end position="792"/>
    </location>
</feature>
<dbReference type="Pfam" id="PF00620">
    <property type="entry name" value="RhoGAP"/>
    <property type="match status" value="1"/>
</dbReference>
<dbReference type="PANTHER" id="PTHR23179">
    <property type="entry name" value="T-CELL ACTIVATION RHO GTPASE ACTIVATING PROTEIN-RELATED"/>
    <property type="match status" value="1"/>
</dbReference>
<feature type="compositionally biased region" description="Low complexity" evidence="1">
    <location>
        <begin position="826"/>
        <end position="839"/>
    </location>
</feature>
<dbReference type="GO" id="GO:0005096">
    <property type="term" value="F:GTPase activator activity"/>
    <property type="evidence" value="ECO:0007669"/>
    <property type="project" value="TreeGrafter"/>
</dbReference>
<dbReference type="Proteomes" id="UP000663882">
    <property type="component" value="Unassembled WGS sequence"/>
</dbReference>
<dbReference type="SMART" id="SM00324">
    <property type="entry name" value="RhoGAP"/>
    <property type="match status" value="1"/>
</dbReference>
<dbReference type="Gene3D" id="1.10.555.10">
    <property type="entry name" value="Rho GTPase activation protein"/>
    <property type="match status" value="1"/>
</dbReference>
<dbReference type="InterPro" id="IPR008936">
    <property type="entry name" value="Rho_GTPase_activation_prot"/>
</dbReference>
<dbReference type="OrthoDB" id="9994905at2759"/>
<dbReference type="AlphaFoldDB" id="A0A813Y6N2"/>